<dbReference type="HOGENOM" id="CLU_099526_0_0_1"/>
<feature type="transmembrane region" description="Helical" evidence="2">
    <location>
        <begin position="67"/>
        <end position="86"/>
    </location>
</feature>
<evidence type="ECO:0000313" key="3">
    <source>
        <dbReference type="EMBL" id="KIK22096.1"/>
    </source>
</evidence>
<proteinExistence type="predicted"/>
<feature type="transmembrane region" description="Helical" evidence="2">
    <location>
        <begin position="145"/>
        <end position="178"/>
    </location>
</feature>
<evidence type="ECO:0000256" key="2">
    <source>
        <dbReference type="SAM" id="Phobius"/>
    </source>
</evidence>
<evidence type="ECO:0008006" key="5">
    <source>
        <dbReference type="Google" id="ProtNLM"/>
    </source>
</evidence>
<dbReference type="Proteomes" id="UP000054018">
    <property type="component" value="Unassembled WGS sequence"/>
</dbReference>
<dbReference type="OrthoDB" id="2672328at2759"/>
<evidence type="ECO:0000313" key="4">
    <source>
        <dbReference type="Proteomes" id="UP000054018"/>
    </source>
</evidence>
<keyword evidence="4" id="KW-1185">Reference proteome</keyword>
<organism evidence="3 4">
    <name type="scientific">Pisolithus microcarpus 441</name>
    <dbReference type="NCBI Taxonomy" id="765257"/>
    <lineage>
        <taxon>Eukaryota</taxon>
        <taxon>Fungi</taxon>
        <taxon>Dikarya</taxon>
        <taxon>Basidiomycota</taxon>
        <taxon>Agaricomycotina</taxon>
        <taxon>Agaricomycetes</taxon>
        <taxon>Agaricomycetidae</taxon>
        <taxon>Boletales</taxon>
        <taxon>Sclerodermatineae</taxon>
        <taxon>Pisolithaceae</taxon>
        <taxon>Pisolithus</taxon>
    </lineage>
</organism>
<protein>
    <recommendedName>
        <fullName evidence="5">Yip1 domain-containing protein</fullName>
    </recommendedName>
</protein>
<keyword evidence="2" id="KW-1133">Transmembrane helix</keyword>
<reference evidence="3 4" key="1">
    <citation type="submission" date="2014-04" db="EMBL/GenBank/DDBJ databases">
        <authorList>
            <consortium name="DOE Joint Genome Institute"/>
            <person name="Kuo A."/>
            <person name="Kohler A."/>
            <person name="Costa M.D."/>
            <person name="Nagy L.G."/>
            <person name="Floudas D."/>
            <person name="Copeland A."/>
            <person name="Barry K.W."/>
            <person name="Cichocki N."/>
            <person name="Veneault-Fourrey C."/>
            <person name="LaButti K."/>
            <person name="Lindquist E.A."/>
            <person name="Lipzen A."/>
            <person name="Lundell T."/>
            <person name="Morin E."/>
            <person name="Murat C."/>
            <person name="Sun H."/>
            <person name="Tunlid A."/>
            <person name="Henrissat B."/>
            <person name="Grigoriev I.V."/>
            <person name="Hibbett D.S."/>
            <person name="Martin F."/>
            <person name="Nordberg H.P."/>
            <person name="Cantor M.N."/>
            <person name="Hua S.X."/>
        </authorList>
    </citation>
    <scope>NUCLEOTIDE SEQUENCE [LARGE SCALE GENOMIC DNA]</scope>
    <source>
        <strain evidence="3 4">441</strain>
    </source>
</reference>
<keyword evidence="2" id="KW-0812">Transmembrane</keyword>
<dbReference type="AlphaFoldDB" id="A0A0C9YZB0"/>
<sequence length="208" mass="22411">MVPESCPPRENPDVSPVNSSNAQDSVKVQRFRRFMSLVLTGTPSLSKLFDILERPDQTEWRDLKQQLIARTSNVTLVGSLAIAGSISFVTSKSPSPIAAWDNAVPYISLCAGGLCSVLSVVSGLGLVMFLNAVQRQTVRDIQASTFRLIVVAILLAMPFFWLLMGIIVPIMGLVVAVWLGDDTFAKAGATIGITGLIGTLLVIFISLY</sequence>
<feature type="region of interest" description="Disordered" evidence="1">
    <location>
        <begin position="1"/>
        <end position="21"/>
    </location>
</feature>
<keyword evidence="2" id="KW-0472">Membrane</keyword>
<dbReference type="EMBL" id="KN833743">
    <property type="protein sequence ID" value="KIK22096.1"/>
    <property type="molecule type" value="Genomic_DNA"/>
</dbReference>
<feature type="transmembrane region" description="Helical" evidence="2">
    <location>
        <begin position="106"/>
        <end position="133"/>
    </location>
</feature>
<evidence type="ECO:0000256" key="1">
    <source>
        <dbReference type="SAM" id="MobiDB-lite"/>
    </source>
</evidence>
<reference evidence="4" key="2">
    <citation type="submission" date="2015-01" db="EMBL/GenBank/DDBJ databases">
        <title>Evolutionary Origins and Diversification of the Mycorrhizal Mutualists.</title>
        <authorList>
            <consortium name="DOE Joint Genome Institute"/>
            <consortium name="Mycorrhizal Genomics Consortium"/>
            <person name="Kohler A."/>
            <person name="Kuo A."/>
            <person name="Nagy L.G."/>
            <person name="Floudas D."/>
            <person name="Copeland A."/>
            <person name="Barry K.W."/>
            <person name="Cichocki N."/>
            <person name="Veneault-Fourrey C."/>
            <person name="LaButti K."/>
            <person name="Lindquist E.A."/>
            <person name="Lipzen A."/>
            <person name="Lundell T."/>
            <person name="Morin E."/>
            <person name="Murat C."/>
            <person name="Riley R."/>
            <person name="Ohm R."/>
            <person name="Sun H."/>
            <person name="Tunlid A."/>
            <person name="Henrissat B."/>
            <person name="Grigoriev I.V."/>
            <person name="Hibbett D.S."/>
            <person name="Martin F."/>
        </authorList>
    </citation>
    <scope>NUCLEOTIDE SEQUENCE [LARGE SCALE GENOMIC DNA]</scope>
    <source>
        <strain evidence="4">441</strain>
    </source>
</reference>
<name>A0A0C9YZB0_9AGAM</name>
<accession>A0A0C9YZB0</accession>
<feature type="transmembrane region" description="Helical" evidence="2">
    <location>
        <begin position="184"/>
        <end position="207"/>
    </location>
</feature>
<gene>
    <name evidence="3" type="ORF">PISMIDRAFT_11820</name>
</gene>